<proteinExistence type="predicted"/>
<sequence>MTKRNANFATKIFIPAQCQLCRWAETLLISVPAFAGVSAALILIIIANFGAAK</sequence>
<accession>A0AAW9FE88</accession>
<evidence type="ECO:0000256" key="1">
    <source>
        <dbReference type="SAM" id="Phobius"/>
    </source>
</evidence>
<evidence type="ECO:0000313" key="2">
    <source>
        <dbReference type="EMBL" id="MDX8301451.1"/>
    </source>
</evidence>
<keyword evidence="1" id="KW-0472">Membrane</keyword>
<comment type="caution">
    <text evidence="2">The sequence shown here is derived from an EMBL/GenBank/DDBJ whole genome shotgun (WGS) entry which is preliminary data.</text>
</comment>
<protein>
    <submittedName>
        <fullName evidence="2">Uncharacterized protein</fullName>
    </submittedName>
</protein>
<dbReference type="RefSeq" id="WP_320202433.1">
    <property type="nucleotide sequence ID" value="NZ_CP192781.1"/>
</dbReference>
<feature type="transmembrane region" description="Helical" evidence="1">
    <location>
        <begin position="29"/>
        <end position="51"/>
    </location>
</feature>
<dbReference type="EMBL" id="JAVRAF010000001">
    <property type="protein sequence ID" value="MDX8301451.1"/>
    <property type="molecule type" value="Genomic_DNA"/>
</dbReference>
<keyword evidence="1" id="KW-1133">Transmembrane helix</keyword>
<reference evidence="2" key="1">
    <citation type="journal article" date="2023" name="Phytobiomes J">
        <title>Deciphering the key players within the bacterial microbiota associated with aerial crown gall tumors on rhododendron: Insights into the gallobiome.</title>
        <authorList>
            <person name="Kuzmanovic N."/>
            <person name="Nesme J."/>
            <person name="Wolf J."/>
            <person name="Neumann-Schaal M."/>
            <person name="Petersen J."/>
            <person name="Fernandez-Gnecco G."/>
            <person name="Sproeer C."/>
            <person name="Bunk B."/>
            <person name="Overmann J."/>
            <person name="Sorensen S.J."/>
            <person name="Idczak E."/>
            <person name="Smalla K."/>
        </authorList>
    </citation>
    <scope>NUCLEOTIDE SEQUENCE</scope>
    <source>
        <strain evidence="2">Rho-11.1</strain>
    </source>
</reference>
<keyword evidence="1" id="KW-0812">Transmembrane</keyword>
<dbReference type="AlphaFoldDB" id="A0AAW9FE88"/>
<organism evidence="2">
    <name type="scientific">Agrobacterium rosae</name>
    <dbReference type="NCBI Taxonomy" id="1972867"/>
    <lineage>
        <taxon>Bacteria</taxon>
        <taxon>Pseudomonadati</taxon>
        <taxon>Pseudomonadota</taxon>
        <taxon>Alphaproteobacteria</taxon>
        <taxon>Hyphomicrobiales</taxon>
        <taxon>Rhizobiaceae</taxon>
        <taxon>Rhizobium/Agrobacterium group</taxon>
        <taxon>Agrobacterium</taxon>
    </lineage>
</organism>
<gene>
    <name evidence="2" type="ORF">RMR22_04290</name>
</gene>
<name>A0AAW9FE88_9HYPH</name>